<protein>
    <submittedName>
        <fullName evidence="2">Uncharacterized protein</fullName>
    </submittedName>
</protein>
<accession>A0ABQ0J0X6</accession>
<sequence length="132" mass="13866">MTDLISRDHNGHKKNARLPGEGAFAGGNAAGKRKLPHGAGSVLAGLFPLQRAGTLKLLAGDLTPDQAGEGSDGFIGGAKRLFGCFRLSGAEHLDPDPVGFACHPVHFPGHGATGTMKDRTRGFEKTVRRPMR</sequence>
<dbReference type="Proteomes" id="UP000018209">
    <property type="component" value="Unassembled WGS sequence"/>
</dbReference>
<dbReference type="EMBL" id="BASM01000042">
    <property type="protein sequence ID" value="GAD28101.1"/>
    <property type="molecule type" value="Genomic_DNA"/>
</dbReference>
<gene>
    <name evidence="2" type="ORF">NBRC3257_3100</name>
</gene>
<feature type="region of interest" description="Disordered" evidence="1">
    <location>
        <begin position="1"/>
        <end position="31"/>
    </location>
</feature>
<name>A0ABQ0J0X6_GLUTH</name>
<reference evidence="2 3" key="1">
    <citation type="submission" date="2013-08" db="EMBL/GenBank/DDBJ databases">
        <title>Gluconobacter thailandicus NBRC 3257 whole genome sequence.</title>
        <authorList>
            <person name="Matsutani M."/>
            <person name="Yakushi T."/>
            <person name="Matsushita K."/>
        </authorList>
    </citation>
    <scope>NUCLEOTIDE SEQUENCE [LARGE SCALE GENOMIC DNA]</scope>
    <source>
        <strain evidence="2 3">NBRC 3257</strain>
    </source>
</reference>
<evidence type="ECO:0000313" key="3">
    <source>
        <dbReference type="Proteomes" id="UP000018209"/>
    </source>
</evidence>
<evidence type="ECO:0000313" key="2">
    <source>
        <dbReference type="EMBL" id="GAD28101.1"/>
    </source>
</evidence>
<keyword evidence="3" id="KW-1185">Reference proteome</keyword>
<evidence type="ECO:0000256" key="1">
    <source>
        <dbReference type="SAM" id="MobiDB-lite"/>
    </source>
</evidence>
<organism evidence="2 3">
    <name type="scientific">Gluconobacter thailandicus NBRC 3257</name>
    <dbReference type="NCBI Taxonomy" id="1381097"/>
    <lineage>
        <taxon>Bacteria</taxon>
        <taxon>Pseudomonadati</taxon>
        <taxon>Pseudomonadota</taxon>
        <taxon>Alphaproteobacteria</taxon>
        <taxon>Acetobacterales</taxon>
        <taxon>Acetobacteraceae</taxon>
        <taxon>Gluconobacter</taxon>
    </lineage>
</organism>
<proteinExistence type="predicted"/>
<comment type="caution">
    <text evidence="2">The sequence shown here is derived from an EMBL/GenBank/DDBJ whole genome shotgun (WGS) entry which is preliminary data.</text>
</comment>